<accession>A0A507BXQ7</accession>
<dbReference type="EMBL" id="QEAN01000678">
    <property type="protein sequence ID" value="TPX30506.1"/>
    <property type="molecule type" value="Genomic_DNA"/>
</dbReference>
<feature type="region of interest" description="Disordered" evidence="1">
    <location>
        <begin position="456"/>
        <end position="542"/>
    </location>
</feature>
<evidence type="ECO:0000256" key="1">
    <source>
        <dbReference type="SAM" id="MobiDB-lite"/>
    </source>
</evidence>
<dbReference type="Proteomes" id="UP000317494">
    <property type="component" value="Unassembled WGS sequence"/>
</dbReference>
<comment type="caution">
    <text evidence="3">The sequence shown here is derived from an EMBL/GenBank/DDBJ whole genome shotgun (WGS) entry which is preliminary data.</text>
</comment>
<feature type="transmembrane region" description="Helical" evidence="2">
    <location>
        <begin position="34"/>
        <end position="55"/>
    </location>
</feature>
<feature type="compositionally biased region" description="Polar residues" evidence="1">
    <location>
        <begin position="513"/>
        <end position="530"/>
    </location>
</feature>
<evidence type="ECO:0000256" key="2">
    <source>
        <dbReference type="SAM" id="Phobius"/>
    </source>
</evidence>
<dbReference type="AlphaFoldDB" id="A0A507BXQ7"/>
<organism evidence="3 4">
    <name type="scientific">Synchytrium endobioticum</name>
    <dbReference type="NCBI Taxonomy" id="286115"/>
    <lineage>
        <taxon>Eukaryota</taxon>
        <taxon>Fungi</taxon>
        <taxon>Fungi incertae sedis</taxon>
        <taxon>Chytridiomycota</taxon>
        <taxon>Chytridiomycota incertae sedis</taxon>
        <taxon>Chytridiomycetes</taxon>
        <taxon>Synchytriales</taxon>
        <taxon>Synchytriaceae</taxon>
        <taxon>Synchytrium</taxon>
    </lineage>
</organism>
<keyword evidence="4" id="KW-1185">Reference proteome</keyword>
<evidence type="ECO:0000313" key="4">
    <source>
        <dbReference type="Proteomes" id="UP000317494"/>
    </source>
</evidence>
<feature type="compositionally biased region" description="Basic and acidic residues" evidence="1">
    <location>
        <begin position="464"/>
        <end position="485"/>
    </location>
</feature>
<keyword evidence="2" id="KW-1133">Transmembrane helix</keyword>
<gene>
    <name evidence="3" type="ORF">SeMB42_g07910</name>
</gene>
<name>A0A507BXQ7_9FUNG</name>
<keyword evidence="2" id="KW-0812">Transmembrane</keyword>
<sequence length="542" mass="61726">MSRGYYCSSLNKISTISQQRALRAAEVIRMVKTFNINIVIIVTALISTIGTAPVWDDNAIIAATRKMRKSAGDVINYRKLTLDKPFLDRSPADLKSYIRAQIVEAVSRSIPQFYPFNEDQLFKDPNDYTLIRLQFISAYHALVFERLKTLFLKIQNRMAEQQISEVLTNGLYSVAVHLIRSKDLEGRCRERLRRLCSRKGPKWRELKLPNYDWERVRNIVPTTCHQVVQDQSQICNDATAREMLESLQKRARNFVGNRRKNVLIELPFSLRTVLDPTSYVAARISQIRSVPRPFPFTEAQLLETPNASMPEEQLHLTRAYHCLVFEELKTLFLRIKYHISANENEERLEQALAEVGRAVQMHYNLESKYGGILKRTHNKCIVQHKKLKLPEYDWARLDSILSMQSPPEGQNSAYKYEPISDHGLGCGLEASTSQPRPQPVLIDFLGVADMTWEATPELAPPFGHSRDDRDPLPDNRSSNELHRSPSDCVGGGSMHPGPSTDDMRRPGDLSLHGHQTTSDSRAAGSPQKNSPLKLFGIYLNST</sequence>
<reference evidence="3 4" key="1">
    <citation type="journal article" date="2019" name="Sci. Rep.">
        <title>Comparative genomics of chytrid fungi reveal insights into the obligate biotrophic and pathogenic lifestyle of Synchytrium endobioticum.</title>
        <authorList>
            <person name="van de Vossenberg B.T.L.H."/>
            <person name="Warris S."/>
            <person name="Nguyen H.D.T."/>
            <person name="van Gent-Pelzer M.P.E."/>
            <person name="Joly D.L."/>
            <person name="van de Geest H.C."/>
            <person name="Bonants P.J.M."/>
            <person name="Smith D.S."/>
            <person name="Levesque C.A."/>
            <person name="van der Lee T.A.J."/>
        </authorList>
    </citation>
    <scope>NUCLEOTIDE SEQUENCE [LARGE SCALE GENOMIC DNA]</scope>
    <source>
        <strain evidence="3 4">MB42</strain>
    </source>
</reference>
<evidence type="ECO:0000313" key="3">
    <source>
        <dbReference type="EMBL" id="TPX30506.1"/>
    </source>
</evidence>
<protein>
    <submittedName>
        <fullName evidence="3">Uncharacterized protein</fullName>
    </submittedName>
</protein>
<dbReference type="VEuPathDB" id="FungiDB:SeMB42_g07910"/>
<keyword evidence="2" id="KW-0472">Membrane</keyword>
<proteinExistence type="predicted"/>